<feature type="compositionally biased region" description="Basic and acidic residues" evidence="16">
    <location>
        <begin position="103"/>
        <end position="119"/>
    </location>
</feature>
<evidence type="ECO:0000256" key="16">
    <source>
        <dbReference type="SAM" id="MobiDB-lite"/>
    </source>
</evidence>
<evidence type="ECO:0000256" key="9">
    <source>
        <dbReference type="ARBA" id="ARBA00022792"/>
    </source>
</evidence>
<reference evidence="18 19" key="1">
    <citation type="journal article" date="2018" name="Biotechnol. Biofuels">
        <title>Integrative visual omics of the white-rot fungus Polyporus brumalis exposes the biotechnological potential of its oxidative enzymes for delignifying raw plant biomass.</title>
        <authorList>
            <person name="Miyauchi S."/>
            <person name="Rancon A."/>
            <person name="Drula E."/>
            <person name="Hage H."/>
            <person name="Chaduli D."/>
            <person name="Favel A."/>
            <person name="Grisel S."/>
            <person name="Henrissat B."/>
            <person name="Herpoel-Gimbert I."/>
            <person name="Ruiz-Duenas F.J."/>
            <person name="Chevret D."/>
            <person name="Hainaut M."/>
            <person name="Lin J."/>
            <person name="Wang M."/>
            <person name="Pangilinan J."/>
            <person name="Lipzen A."/>
            <person name="Lesage-Meessen L."/>
            <person name="Navarro D."/>
            <person name="Riley R."/>
            <person name="Grigoriev I.V."/>
            <person name="Zhou S."/>
            <person name="Raouche S."/>
            <person name="Rosso M.N."/>
        </authorList>
    </citation>
    <scope>NUCLEOTIDE SEQUENCE [LARGE SCALE GENOMIC DNA]</scope>
    <source>
        <strain evidence="18 19">BRFM 1820</strain>
    </source>
</reference>
<protein>
    <recommendedName>
        <fullName evidence="5">NADH dehydrogenase [ubiquinone] 1 beta subcomplex subunit 9</fullName>
    </recommendedName>
    <alternativeName>
        <fullName evidence="14">Complex I-B22</fullName>
    </alternativeName>
    <alternativeName>
        <fullName evidence="15">NADH-ubiquinone oxidoreductase B22 subunit</fullName>
    </alternativeName>
</protein>
<dbReference type="EMBL" id="KZ857386">
    <property type="protein sequence ID" value="RDX53849.1"/>
    <property type="molecule type" value="Genomic_DNA"/>
</dbReference>
<keyword evidence="8" id="KW-0679">Respiratory chain</keyword>
<evidence type="ECO:0000256" key="13">
    <source>
        <dbReference type="ARBA" id="ARBA00023136"/>
    </source>
</evidence>
<keyword evidence="7" id="KW-0597">Phosphoprotein</keyword>
<dbReference type="GO" id="GO:0005743">
    <property type="term" value="C:mitochondrial inner membrane"/>
    <property type="evidence" value="ECO:0007669"/>
    <property type="project" value="UniProtKB-SubCell"/>
</dbReference>
<evidence type="ECO:0000313" key="19">
    <source>
        <dbReference type="Proteomes" id="UP000256964"/>
    </source>
</evidence>
<evidence type="ECO:0000256" key="6">
    <source>
        <dbReference type="ARBA" id="ARBA00022448"/>
    </source>
</evidence>
<evidence type="ECO:0000256" key="2">
    <source>
        <dbReference type="ARBA" id="ARBA00004443"/>
    </source>
</evidence>
<evidence type="ECO:0000256" key="7">
    <source>
        <dbReference type="ARBA" id="ARBA00022553"/>
    </source>
</evidence>
<keyword evidence="9" id="KW-0999">Mitochondrion inner membrane</keyword>
<keyword evidence="19" id="KW-1185">Reference proteome</keyword>
<evidence type="ECO:0000256" key="3">
    <source>
        <dbReference type="ARBA" id="ARBA00009508"/>
    </source>
</evidence>
<evidence type="ECO:0000259" key="17">
    <source>
        <dbReference type="Pfam" id="PF05347"/>
    </source>
</evidence>
<evidence type="ECO:0000256" key="15">
    <source>
        <dbReference type="ARBA" id="ARBA00032528"/>
    </source>
</evidence>
<keyword evidence="13" id="KW-0472">Membrane</keyword>
<dbReference type="PANTHER" id="PTHR12868:SF0">
    <property type="entry name" value="NADH DEHYDROGENASE [UBIQUINONE] 1 BETA SUBCOMPLEX SUBUNIT 9"/>
    <property type="match status" value="1"/>
</dbReference>
<dbReference type="InterPro" id="IPR008011">
    <property type="entry name" value="Complex1_LYR_dom"/>
</dbReference>
<evidence type="ECO:0000256" key="4">
    <source>
        <dbReference type="ARBA" id="ARBA00011790"/>
    </source>
</evidence>
<dbReference type="OrthoDB" id="13598at2759"/>
<keyword evidence="12" id="KW-0496">Mitochondrion</keyword>
<dbReference type="Pfam" id="PF05347">
    <property type="entry name" value="Complex1_LYR"/>
    <property type="match status" value="1"/>
</dbReference>
<dbReference type="AlphaFoldDB" id="A0A371DMT5"/>
<evidence type="ECO:0000256" key="11">
    <source>
        <dbReference type="ARBA" id="ARBA00022990"/>
    </source>
</evidence>
<evidence type="ECO:0000256" key="8">
    <source>
        <dbReference type="ARBA" id="ARBA00022660"/>
    </source>
</evidence>
<evidence type="ECO:0000256" key="14">
    <source>
        <dbReference type="ARBA" id="ARBA00030192"/>
    </source>
</evidence>
<gene>
    <name evidence="18" type="ORF">OH76DRAFT_1553292</name>
</gene>
<comment type="function">
    <text evidence="1">Accessory subunit of the mitochondrial membrane respiratory chain NADH dehydrogenase (Complex I), that is believed to be not involved in catalysis. Complex I functions in the transfer of electrons from NADH to the respiratory chain. The immediate electron acceptor for the enzyme is believed to be ubiquinone.</text>
</comment>
<dbReference type="STRING" id="139420.A0A371DMT5"/>
<keyword evidence="11" id="KW-0007">Acetylation</keyword>
<comment type="similarity">
    <text evidence="3">Belongs to the complex I LYR family.</text>
</comment>
<keyword evidence="6" id="KW-0813">Transport</keyword>
<organism evidence="18 19">
    <name type="scientific">Lentinus brumalis</name>
    <dbReference type="NCBI Taxonomy" id="2498619"/>
    <lineage>
        <taxon>Eukaryota</taxon>
        <taxon>Fungi</taxon>
        <taxon>Dikarya</taxon>
        <taxon>Basidiomycota</taxon>
        <taxon>Agaricomycotina</taxon>
        <taxon>Agaricomycetes</taxon>
        <taxon>Polyporales</taxon>
        <taxon>Polyporaceae</taxon>
        <taxon>Lentinus</taxon>
    </lineage>
</organism>
<dbReference type="Proteomes" id="UP000256964">
    <property type="component" value="Unassembled WGS sequence"/>
</dbReference>
<evidence type="ECO:0000256" key="5">
    <source>
        <dbReference type="ARBA" id="ARBA00018684"/>
    </source>
</evidence>
<evidence type="ECO:0000256" key="12">
    <source>
        <dbReference type="ARBA" id="ARBA00023128"/>
    </source>
</evidence>
<feature type="domain" description="Complex 1 LYR protein" evidence="17">
    <location>
        <begin position="16"/>
        <end position="71"/>
    </location>
</feature>
<comment type="subcellular location">
    <subcellularLocation>
        <location evidence="2">Mitochondrion inner membrane</location>
        <topology evidence="2">Peripheral membrane protein</topology>
        <orientation evidence="2">Matrix side</orientation>
    </subcellularLocation>
</comment>
<dbReference type="GO" id="GO:0006120">
    <property type="term" value="P:mitochondrial electron transport, NADH to ubiquinone"/>
    <property type="evidence" value="ECO:0007669"/>
    <property type="project" value="InterPro"/>
</dbReference>
<accession>A0A371DMT5</accession>
<evidence type="ECO:0000256" key="10">
    <source>
        <dbReference type="ARBA" id="ARBA00022982"/>
    </source>
</evidence>
<dbReference type="PANTHER" id="PTHR12868">
    <property type="entry name" value="NADH-UBIQUINONE OXIDOREDUCTASE B22 SUBUNIT"/>
    <property type="match status" value="1"/>
</dbReference>
<sequence length="119" mass="13723">MSSLPSPFTAAHRSYVKSLYRRILQNELDWIVQRDLWRARALSIRAEFDRNRDVRNPRALATLLAKAEADLAARKHPDPYRPPEAPDGTKWERNLPPPVGPIFEHEPYNEEHGRHGGGH</sequence>
<dbReference type="InterPro" id="IPR045292">
    <property type="entry name" value="Complex1_LYR_NDUFB9_LYRM3"/>
</dbReference>
<evidence type="ECO:0000256" key="1">
    <source>
        <dbReference type="ARBA" id="ARBA00002920"/>
    </source>
</evidence>
<dbReference type="CDD" id="cd20263">
    <property type="entry name" value="Complex1_LYR_NDUFB9_LYRM3"/>
    <property type="match status" value="1"/>
</dbReference>
<evidence type="ECO:0000313" key="18">
    <source>
        <dbReference type="EMBL" id="RDX53849.1"/>
    </source>
</evidence>
<comment type="subunit">
    <text evidence="4">Mammalian complex I is composed of 45 different subunits.</text>
</comment>
<keyword evidence="10" id="KW-0249">Electron transport</keyword>
<proteinExistence type="inferred from homology"/>
<name>A0A371DMT5_9APHY</name>
<feature type="region of interest" description="Disordered" evidence="16">
    <location>
        <begin position="73"/>
        <end position="119"/>
    </location>
</feature>
<dbReference type="InterPro" id="IPR033034">
    <property type="entry name" value="NDUFB9"/>
</dbReference>